<dbReference type="AlphaFoldDB" id="A0A3B0UFT3"/>
<gene>
    <name evidence="2" type="ORF">MNBD_CHLOROFLEXI01-4228</name>
</gene>
<dbReference type="GO" id="GO:0030288">
    <property type="term" value="C:outer membrane-bounded periplasmic space"/>
    <property type="evidence" value="ECO:0007669"/>
    <property type="project" value="TreeGrafter"/>
</dbReference>
<dbReference type="GO" id="GO:0030976">
    <property type="term" value="F:thiamine pyrophosphate binding"/>
    <property type="evidence" value="ECO:0007669"/>
    <property type="project" value="TreeGrafter"/>
</dbReference>
<reference evidence="2" key="1">
    <citation type="submission" date="2018-06" db="EMBL/GenBank/DDBJ databases">
        <authorList>
            <person name="Zhirakovskaya E."/>
        </authorList>
    </citation>
    <scope>NUCLEOTIDE SEQUENCE</scope>
</reference>
<dbReference type="EMBL" id="UOEU01000009">
    <property type="protein sequence ID" value="VAW29865.1"/>
    <property type="molecule type" value="Genomic_DNA"/>
</dbReference>
<dbReference type="InterPro" id="IPR005948">
    <property type="entry name" value="ThiB-like"/>
</dbReference>
<dbReference type="CDD" id="cd13545">
    <property type="entry name" value="PBP2_TbpA"/>
    <property type="match status" value="1"/>
</dbReference>
<dbReference type="Pfam" id="PF13343">
    <property type="entry name" value="SBP_bac_6"/>
    <property type="match status" value="1"/>
</dbReference>
<protein>
    <submittedName>
        <fullName evidence="2">Thiamin ABC transporter, substrate-binding component</fullName>
    </submittedName>
</protein>
<dbReference type="GO" id="GO:0030975">
    <property type="term" value="F:thiamine binding"/>
    <property type="evidence" value="ECO:0007669"/>
    <property type="project" value="InterPro"/>
</dbReference>
<evidence type="ECO:0000313" key="2">
    <source>
        <dbReference type="EMBL" id="VAW29865.1"/>
    </source>
</evidence>
<name>A0A3B0UFT3_9ZZZZ</name>
<keyword evidence="1" id="KW-0732">Signal</keyword>
<dbReference type="PANTHER" id="PTHR30006:SF2">
    <property type="entry name" value="ABC TRANSPORTER SUBSTRATE-BINDING PROTEIN"/>
    <property type="match status" value="1"/>
</dbReference>
<dbReference type="SUPFAM" id="SSF53850">
    <property type="entry name" value="Periplasmic binding protein-like II"/>
    <property type="match status" value="1"/>
</dbReference>
<organism evidence="2">
    <name type="scientific">hydrothermal vent metagenome</name>
    <dbReference type="NCBI Taxonomy" id="652676"/>
    <lineage>
        <taxon>unclassified sequences</taxon>
        <taxon>metagenomes</taxon>
        <taxon>ecological metagenomes</taxon>
    </lineage>
</organism>
<proteinExistence type="predicted"/>
<dbReference type="PANTHER" id="PTHR30006">
    <property type="entry name" value="THIAMINE-BINDING PERIPLASMIC PROTEIN-RELATED"/>
    <property type="match status" value="1"/>
</dbReference>
<dbReference type="GO" id="GO:0015888">
    <property type="term" value="P:thiamine transport"/>
    <property type="evidence" value="ECO:0007669"/>
    <property type="project" value="InterPro"/>
</dbReference>
<dbReference type="Gene3D" id="3.40.190.10">
    <property type="entry name" value="Periplasmic binding protein-like II"/>
    <property type="match status" value="2"/>
</dbReference>
<evidence type="ECO:0000256" key="1">
    <source>
        <dbReference type="ARBA" id="ARBA00022729"/>
    </source>
</evidence>
<dbReference type="PROSITE" id="PS51257">
    <property type="entry name" value="PROKAR_LIPOPROTEIN"/>
    <property type="match status" value="1"/>
</dbReference>
<dbReference type="NCBIfam" id="TIGR01254">
    <property type="entry name" value="sfuA"/>
    <property type="match status" value="1"/>
</dbReference>
<sequence length="344" mass="37793">MKRWLIYLSLLGTAVTACTSPDPTVITLMTHDSFAISEATLAQFEAENGVTVELLPAGDAGAALNQAILAKEAPLADVFFGVDNSFMGRALAANIFEPYQSPLLSQIPDELALDSENRLLPVDYGDVCLNYDKAWVAENELPLPQNLAALTDPIYEGLLVVENPATSSPGLAFLLATIAEFGEDGYLEYWVDLRENDVLVTNGWEEAYYGSFSVASDGERPFVVSYASSPPAEVVFSDPPLDEAPSASLVAAGMCFRQIEFVGILVGTEKREMAEKLVDFMLSQTFQEDMPLNMFVYPANENAVLPDVFVEWTQVPQETAVIDPEKIDANRERWIEAWTEVVLR</sequence>
<accession>A0A3B0UFT3</accession>